<organism evidence="2">
    <name type="scientific">marine sediment metagenome</name>
    <dbReference type="NCBI Taxonomy" id="412755"/>
    <lineage>
        <taxon>unclassified sequences</taxon>
        <taxon>metagenomes</taxon>
        <taxon>ecological metagenomes</taxon>
    </lineage>
</organism>
<dbReference type="PANTHER" id="PTHR42895">
    <property type="entry name" value="IRON-SULFUR CLUSTER-BINDING PROTEIN-RELATED"/>
    <property type="match status" value="1"/>
</dbReference>
<dbReference type="EMBL" id="BART01000527">
    <property type="protein sequence ID" value="GAG73278.1"/>
    <property type="molecule type" value="Genomic_DNA"/>
</dbReference>
<protein>
    <recommendedName>
        <fullName evidence="1">2Fe-2S ferredoxin-type domain-containing protein</fullName>
    </recommendedName>
</protein>
<name>X1ALG6_9ZZZZ</name>
<dbReference type="PANTHER" id="PTHR42895:SF2">
    <property type="entry name" value="IRON-SULFUR CLUSTER PROTEIN"/>
    <property type="match status" value="1"/>
</dbReference>
<dbReference type="InterPro" id="IPR040506">
    <property type="entry name" value="RACo_linker"/>
</dbReference>
<dbReference type="SUPFAM" id="SSF54292">
    <property type="entry name" value="2Fe-2S ferredoxin-like"/>
    <property type="match status" value="1"/>
</dbReference>
<accession>X1ALG6</accession>
<dbReference type="InterPro" id="IPR052911">
    <property type="entry name" value="Corrinoid_activation_enz"/>
</dbReference>
<dbReference type="Gene3D" id="3.10.20.30">
    <property type="match status" value="1"/>
</dbReference>
<dbReference type="Pfam" id="PF17650">
    <property type="entry name" value="RACo_linker"/>
    <property type="match status" value="1"/>
</dbReference>
<dbReference type="InterPro" id="IPR036010">
    <property type="entry name" value="2Fe-2S_ferredoxin-like_sf"/>
</dbReference>
<gene>
    <name evidence="2" type="ORF">S01H4_02430</name>
</gene>
<dbReference type="CDD" id="cd00207">
    <property type="entry name" value="fer2"/>
    <property type="match status" value="1"/>
</dbReference>
<dbReference type="PROSITE" id="PS51085">
    <property type="entry name" value="2FE2S_FER_2"/>
    <property type="match status" value="1"/>
</dbReference>
<dbReference type="InterPro" id="IPR001041">
    <property type="entry name" value="2Fe-2S_ferredoxin-type"/>
</dbReference>
<dbReference type="InterPro" id="IPR012675">
    <property type="entry name" value="Beta-grasp_dom_sf"/>
</dbReference>
<dbReference type="Gene3D" id="3.10.20.880">
    <property type="match status" value="1"/>
</dbReference>
<feature type="domain" description="2Fe-2S ferredoxin-type" evidence="1">
    <location>
        <begin position="4"/>
        <end position="95"/>
    </location>
</feature>
<sequence>MKNRKIRIIFPPEKKEIHTSIKTPLKEAIKRAGIKIDFPCGGKGICGKCKIKVKGKFSPLTSAEKKHLQSAEKDVRLACQAVVEGDAEVYPLSLVSFPKILTNRINREIKIKPLIKKTYLSLPPPSLKDQIADLSRLENLS</sequence>
<reference evidence="2" key="1">
    <citation type="journal article" date="2014" name="Front. Microbiol.">
        <title>High frequency of phylogenetically diverse reductive dehalogenase-homologous genes in deep subseafloor sedimentary metagenomes.</title>
        <authorList>
            <person name="Kawai M."/>
            <person name="Futagami T."/>
            <person name="Toyoda A."/>
            <person name="Takaki Y."/>
            <person name="Nishi S."/>
            <person name="Hori S."/>
            <person name="Arai W."/>
            <person name="Tsubouchi T."/>
            <person name="Morono Y."/>
            <person name="Uchiyama I."/>
            <person name="Ito T."/>
            <person name="Fujiyama A."/>
            <person name="Inagaki F."/>
            <person name="Takami H."/>
        </authorList>
    </citation>
    <scope>NUCLEOTIDE SEQUENCE</scope>
    <source>
        <strain evidence="2">Expedition CK06-06</strain>
    </source>
</reference>
<dbReference type="GO" id="GO:0051536">
    <property type="term" value="F:iron-sulfur cluster binding"/>
    <property type="evidence" value="ECO:0007669"/>
    <property type="project" value="InterPro"/>
</dbReference>
<comment type="caution">
    <text evidence="2">The sequence shown here is derived from an EMBL/GenBank/DDBJ whole genome shotgun (WGS) entry which is preliminary data.</text>
</comment>
<evidence type="ECO:0000313" key="2">
    <source>
        <dbReference type="EMBL" id="GAG73278.1"/>
    </source>
</evidence>
<evidence type="ECO:0000259" key="1">
    <source>
        <dbReference type="PROSITE" id="PS51085"/>
    </source>
</evidence>
<proteinExistence type="predicted"/>
<dbReference type="AlphaFoldDB" id="X1ALG6"/>
<dbReference type="Pfam" id="PF00111">
    <property type="entry name" value="Fer2"/>
    <property type="match status" value="1"/>
</dbReference>